<sequence length="506" mass="57211">MAQANLAKYDTWSRLQLIARLNELDIQKEKAENEKDLTAKARELPRPYVVSSRPKRKIALKFCYHGWEYCGLEKQKGYTPIPTVESVLESALIATRLIDPVEGFEGAGYGKSGRTDRGVSAAGQVVSLWVRSMVAGGANDGERKEAEEVNLALDDEEVDDSFEPLTESMELVSQLLAEQDTPEVLVDDTQHLLPTEGEIPYARVLNRVLPPSIRVLAWSPVHSDFEARFSCIGRHYKYFFRLHPGLDLSRMRDAAARMKGTHDWRNFCRLDGSKGDVRYVRTIEDVTLEPVAKDEDPTLYVLNVQGHGFLWHQIRHIAAVLFLVGQGLEHPSVVTSMLNTDQSNPLPPFREDEPLPEIVEGKPNYEMADALPLVLWDCRYSDEDLNWIPDEPGYSQGFVQSLETTYTQSLMQSTILSYFTRAAELRPPPVSASAGEFGRRDCVLLDMGAGRFKVNIKYKPLLKRERGSTPDEVLRRWREGKGGRRAEKRAARAEQDEMRETGDGDE</sequence>
<dbReference type="PANTHER" id="PTHR11142">
    <property type="entry name" value="PSEUDOURIDYLATE SYNTHASE"/>
    <property type="match status" value="1"/>
</dbReference>
<dbReference type="GO" id="GO:0005634">
    <property type="term" value="C:nucleus"/>
    <property type="evidence" value="ECO:0007669"/>
    <property type="project" value="TreeGrafter"/>
</dbReference>
<feature type="coiled-coil region" evidence="4">
    <location>
        <begin position="14"/>
        <end position="41"/>
    </location>
</feature>
<evidence type="ECO:0000256" key="3">
    <source>
        <dbReference type="ARBA" id="ARBA00023235"/>
    </source>
</evidence>
<keyword evidence="8" id="KW-1185">Reference proteome</keyword>
<evidence type="ECO:0000256" key="5">
    <source>
        <dbReference type="SAM" id="MobiDB-lite"/>
    </source>
</evidence>
<dbReference type="InterPro" id="IPR020094">
    <property type="entry name" value="TruA/RsuA/RluB/E/F_N"/>
</dbReference>
<evidence type="ECO:0000256" key="4">
    <source>
        <dbReference type="SAM" id="Coils"/>
    </source>
</evidence>
<dbReference type="InterPro" id="IPR020095">
    <property type="entry name" value="PsdUridine_synth_TruA_C"/>
</dbReference>
<dbReference type="GO" id="GO:0005737">
    <property type="term" value="C:cytoplasm"/>
    <property type="evidence" value="ECO:0007669"/>
    <property type="project" value="TreeGrafter"/>
</dbReference>
<dbReference type="GO" id="GO:1990481">
    <property type="term" value="P:mRNA pseudouridine synthesis"/>
    <property type="evidence" value="ECO:0007669"/>
    <property type="project" value="TreeGrafter"/>
</dbReference>
<name>M5G6T2_DACPD</name>
<evidence type="ECO:0000313" key="7">
    <source>
        <dbReference type="EMBL" id="EJU04414.1"/>
    </source>
</evidence>
<dbReference type="OrthoDB" id="25767at2759"/>
<dbReference type="Gene3D" id="3.30.70.660">
    <property type="entry name" value="Pseudouridine synthase I, catalytic domain, C-terminal subdomain"/>
    <property type="match status" value="1"/>
</dbReference>
<dbReference type="InterPro" id="IPR020097">
    <property type="entry name" value="PsdUridine_synth_TruA_a/b_dom"/>
</dbReference>
<accession>M5G6T2</accession>
<organism evidence="7 8">
    <name type="scientific">Dacryopinax primogenitus (strain DJM 731)</name>
    <name type="common">Brown rot fungus</name>
    <dbReference type="NCBI Taxonomy" id="1858805"/>
    <lineage>
        <taxon>Eukaryota</taxon>
        <taxon>Fungi</taxon>
        <taxon>Dikarya</taxon>
        <taxon>Basidiomycota</taxon>
        <taxon>Agaricomycotina</taxon>
        <taxon>Dacrymycetes</taxon>
        <taxon>Dacrymycetales</taxon>
        <taxon>Dacrymycetaceae</taxon>
        <taxon>Dacryopinax</taxon>
    </lineage>
</organism>
<dbReference type="GO" id="GO:0009982">
    <property type="term" value="F:pseudouridine synthase activity"/>
    <property type="evidence" value="ECO:0007669"/>
    <property type="project" value="InterPro"/>
</dbReference>
<reference evidence="7 8" key="1">
    <citation type="journal article" date="2012" name="Science">
        <title>The Paleozoic origin of enzymatic lignin decomposition reconstructed from 31 fungal genomes.</title>
        <authorList>
            <person name="Floudas D."/>
            <person name="Binder M."/>
            <person name="Riley R."/>
            <person name="Barry K."/>
            <person name="Blanchette R.A."/>
            <person name="Henrissat B."/>
            <person name="Martinez A.T."/>
            <person name="Otillar R."/>
            <person name="Spatafora J.W."/>
            <person name="Yadav J.S."/>
            <person name="Aerts A."/>
            <person name="Benoit I."/>
            <person name="Boyd A."/>
            <person name="Carlson A."/>
            <person name="Copeland A."/>
            <person name="Coutinho P.M."/>
            <person name="de Vries R.P."/>
            <person name="Ferreira P."/>
            <person name="Findley K."/>
            <person name="Foster B."/>
            <person name="Gaskell J."/>
            <person name="Glotzer D."/>
            <person name="Gorecki P."/>
            <person name="Heitman J."/>
            <person name="Hesse C."/>
            <person name="Hori C."/>
            <person name="Igarashi K."/>
            <person name="Jurgens J.A."/>
            <person name="Kallen N."/>
            <person name="Kersten P."/>
            <person name="Kohler A."/>
            <person name="Kuees U."/>
            <person name="Kumar T.K.A."/>
            <person name="Kuo A."/>
            <person name="LaButti K."/>
            <person name="Larrondo L.F."/>
            <person name="Lindquist E."/>
            <person name="Ling A."/>
            <person name="Lombard V."/>
            <person name="Lucas S."/>
            <person name="Lundell T."/>
            <person name="Martin R."/>
            <person name="McLaughlin D.J."/>
            <person name="Morgenstern I."/>
            <person name="Morin E."/>
            <person name="Murat C."/>
            <person name="Nagy L.G."/>
            <person name="Nolan M."/>
            <person name="Ohm R.A."/>
            <person name="Patyshakuliyeva A."/>
            <person name="Rokas A."/>
            <person name="Ruiz-Duenas F.J."/>
            <person name="Sabat G."/>
            <person name="Salamov A."/>
            <person name="Samejima M."/>
            <person name="Schmutz J."/>
            <person name="Slot J.C."/>
            <person name="St John F."/>
            <person name="Stenlid J."/>
            <person name="Sun H."/>
            <person name="Sun S."/>
            <person name="Syed K."/>
            <person name="Tsang A."/>
            <person name="Wiebenga A."/>
            <person name="Young D."/>
            <person name="Pisabarro A."/>
            <person name="Eastwood D.C."/>
            <person name="Martin F."/>
            <person name="Cullen D."/>
            <person name="Grigoriev I.V."/>
            <person name="Hibbett D.S."/>
        </authorList>
    </citation>
    <scope>NUCLEOTIDE SEQUENCE [LARGE SCALE GENOMIC DNA]</scope>
    <source>
        <strain evidence="7 8">DJM-731 SS1</strain>
    </source>
</reference>
<evidence type="ECO:0000256" key="1">
    <source>
        <dbReference type="ARBA" id="ARBA00009375"/>
    </source>
</evidence>
<evidence type="ECO:0000313" key="8">
    <source>
        <dbReference type="Proteomes" id="UP000030653"/>
    </source>
</evidence>
<dbReference type="GO" id="GO:0031119">
    <property type="term" value="P:tRNA pseudouridine synthesis"/>
    <property type="evidence" value="ECO:0007669"/>
    <property type="project" value="TreeGrafter"/>
</dbReference>
<keyword evidence="3" id="KW-0413">Isomerase</keyword>
<evidence type="ECO:0000256" key="2">
    <source>
        <dbReference type="ARBA" id="ARBA00022694"/>
    </source>
</evidence>
<dbReference type="GO" id="GO:0003723">
    <property type="term" value="F:RNA binding"/>
    <property type="evidence" value="ECO:0007669"/>
    <property type="project" value="InterPro"/>
</dbReference>
<dbReference type="GeneID" id="63691291"/>
<dbReference type="Gene3D" id="3.30.70.580">
    <property type="entry name" value="Pseudouridine synthase I, catalytic domain, N-terminal subdomain"/>
    <property type="match status" value="1"/>
</dbReference>
<dbReference type="STRING" id="1858805.M5G6T2"/>
<dbReference type="EMBL" id="JH795858">
    <property type="protein sequence ID" value="EJU04414.1"/>
    <property type="molecule type" value="Genomic_DNA"/>
</dbReference>
<protein>
    <submittedName>
        <fullName evidence="7">Pseudouridine synthase</fullName>
    </submittedName>
</protein>
<dbReference type="HOGENOM" id="CLU_014673_2_2_1"/>
<keyword evidence="2" id="KW-0819">tRNA processing</keyword>
<dbReference type="Pfam" id="PF01416">
    <property type="entry name" value="PseudoU_synth_1"/>
    <property type="match status" value="1"/>
</dbReference>
<dbReference type="InterPro" id="IPR020103">
    <property type="entry name" value="PsdUridine_synth_cat_dom_sf"/>
</dbReference>
<dbReference type="OMA" id="SCRERRY"/>
<dbReference type="HAMAP" id="MF_00171">
    <property type="entry name" value="TruA"/>
    <property type="match status" value="1"/>
</dbReference>
<dbReference type="RefSeq" id="XP_040631308.1">
    <property type="nucleotide sequence ID" value="XM_040776229.1"/>
</dbReference>
<dbReference type="SUPFAM" id="SSF55120">
    <property type="entry name" value="Pseudouridine synthase"/>
    <property type="match status" value="1"/>
</dbReference>
<dbReference type="AlphaFoldDB" id="M5G6T2"/>
<keyword evidence="4" id="KW-0175">Coiled coil</keyword>
<feature type="domain" description="Pseudouridine synthase I TruA alpha/beta" evidence="6">
    <location>
        <begin position="254"/>
        <end position="381"/>
    </location>
</feature>
<proteinExistence type="inferred from homology"/>
<feature type="region of interest" description="Disordered" evidence="5">
    <location>
        <begin position="467"/>
        <end position="506"/>
    </location>
</feature>
<dbReference type="Proteomes" id="UP000030653">
    <property type="component" value="Unassembled WGS sequence"/>
</dbReference>
<gene>
    <name evidence="7" type="ORF">DACRYDRAFT_76864</name>
</gene>
<comment type="similarity">
    <text evidence="1">Belongs to the tRNA pseudouridine synthase TruA family.</text>
</comment>
<dbReference type="PANTHER" id="PTHR11142:SF5">
    <property type="entry name" value="TRNA PSEUDOURIDINE(38_39) SYNTHASE"/>
    <property type="match status" value="1"/>
</dbReference>
<evidence type="ECO:0000259" key="6">
    <source>
        <dbReference type="Pfam" id="PF01416"/>
    </source>
</evidence>
<dbReference type="InterPro" id="IPR001406">
    <property type="entry name" value="PsdUridine_synth_TruA"/>
</dbReference>